<evidence type="ECO:0000259" key="1">
    <source>
        <dbReference type="Pfam" id="PF05050"/>
    </source>
</evidence>
<proteinExistence type="predicted"/>
<name>A0A177NUS9_9GAMM</name>
<dbReference type="InterPro" id="IPR006342">
    <property type="entry name" value="FkbM_mtfrase"/>
</dbReference>
<dbReference type="InterPro" id="IPR026913">
    <property type="entry name" value="METTL24"/>
</dbReference>
<feature type="domain" description="Methyltransferase FkbM" evidence="1">
    <location>
        <begin position="341"/>
        <end position="452"/>
    </location>
</feature>
<evidence type="ECO:0000313" key="3">
    <source>
        <dbReference type="Proteomes" id="UP000078476"/>
    </source>
</evidence>
<dbReference type="PANTHER" id="PTHR32026:SF10">
    <property type="entry name" value="METHYLTRANSFERASE-LIKE PROTEIN 24-RELATED"/>
    <property type="match status" value="1"/>
</dbReference>
<gene>
    <name evidence="2" type="ORF">A1359_02520</name>
</gene>
<accession>A0A177NUS9</accession>
<sequence length="536" mass="60939">MKVVFCDGGLSNRLNALVFALILRQRYGHEWRICWPINNWCGAKLETLFKIDLPIDNDSIEFFKQNEHKYKLLLHENQCNFAEDLVVYQQQLKDYSDYETILNAHENVLYFNNSIPAFVDIQDIRDAIQDLFLSDGIRRTVIEICEQNCIDDSVLGLHIRKTDFGDTVDDQALFEMVKTHSAKFFVCSDSQEVSDRFSELNNCFIFPKTSYPEKLNSDNAWQAWTTDPEGRQFPFNILRSEGSIVEALVDLLILSKTKLVKTSNSTFFTMAQIIKHTEAFSAQLSPIKATMNNDSVTQGEILNLLNLIRPWHMADETKIRIGADADGGYVLPSRAQHSNLVLSIGIGDEVSFDKALAKCGAKIFQFDHTISDTPSDHPNIKFFAKGWGVHDTPPLLSLQSMINIADWSQAVYPILKFDTEGAEWDCLNEVNEEDLARFEIITGEFHGFQNLLNRDFFEKVKSVWSKLAKTHYVVHLHANNAGGLILIGGIPMPRLLELTFLRKESATFTGHSREPIPGPLDRPNLAGFSDLYLRAF</sequence>
<dbReference type="RefSeq" id="WP_066976921.1">
    <property type="nucleotide sequence ID" value="NZ_LUUI01000022.1"/>
</dbReference>
<evidence type="ECO:0000313" key="2">
    <source>
        <dbReference type="EMBL" id="OAI21043.1"/>
    </source>
</evidence>
<dbReference type="AlphaFoldDB" id="A0A177NUS9"/>
<dbReference type="OrthoDB" id="276699at2"/>
<dbReference type="Pfam" id="PF05050">
    <property type="entry name" value="Methyltransf_21"/>
    <property type="match status" value="1"/>
</dbReference>
<dbReference type="PANTHER" id="PTHR32026">
    <property type="entry name" value="METHYLTRANSFERASE-LIKE PROTEIN 24"/>
    <property type="match status" value="1"/>
</dbReference>
<reference evidence="2 3" key="1">
    <citation type="submission" date="2016-03" db="EMBL/GenBank/DDBJ databases">
        <authorList>
            <person name="Ploux O."/>
        </authorList>
    </citation>
    <scope>NUCLEOTIDE SEQUENCE [LARGE SCALE GENOMIC DNA]</scope>
    <source>
        <strain evidence="2 3">R-45370</strain>
    </source>
</reference>
<comment type="caution">
    <text evidence="2">The sequence shown here is derived from an EMBL/GenBank/DDBJ whole genome shotgun (WGS) entry which is preliminary data.</text>
</comment>
<keyword evidence="3" id="KW-1185">Reference proteome</keyword>
<protein>
    <recommendedName>
        <fullName evidence="1">Methyltransferase FkbM domain-containing protein</fullName>
    </recommendedName>
</protein>
<dbReference type="Gene3D" id="3.40.50.11350">
    <property type="match status" value="1"/>
</dbReference>
<dbReference type="EMBL" id="LUUI01000022">
    <property type="protein sequence ID" value="OAI21043.1"/>
    <property type="molecule type" value="Genomic_DNA"/>
</dbReference>
<organism evidence="2 3">
    <name type="scientific">Methylomonas lenta</name>
    <dbReference type="NCBI Taxonomy" id="980561"/>
    <lineage>
        <taxon>Bacteria</taxon>
        <taxon>Pseudomonadati</taxon>
        <taxon>Pseudomonadota</taxon>
        <taxon>Gammaproteobacteria</taxon>
        <taxon>Methylococcales</taxon>
        <taxon>Methylococcaceae</taxon>
        <taxon>Methylomonas</taxon>
    </lineage>
</organism>
<dbReference type="Proteomes" id="UP000078476">
    <property type="component" value="Unassembled WGS sequence"/>
</dbReference>
<dbReference type="STRING" id="980561.A1359_02520"/>